<dbReference type="EMBL" id="ARXR01000001">
    <property type="protein sequence ID" value="MBF5051525.1"/>
    <property type="molecule type" value="Genomic_DNA"/>
</dbReference>
<dbReference type="PANTHER" id="PTHR43391">
    <property type="entry name" value="RETINOL DEHYDROGENASE-RELATED"/>
    <property type="match status" value="1"/>
</dbReference>
<keyword evidence="2" id="KW-0521">NADP</keyword>
<evidence type="ECO:0000256" key="1">
    <source>
        <dbReference type="ARBA" id="ARBA00006484"/>
    </source>
</evidence>
<dbReference type="RefSeq" id="WP_067604966.1">
    <property type="nucleotide sequence ID" value="NZ_ARXR01000001.1"/>
</dbReference>
<dbReference type="PROSITE" id="PS00061">
    <property type="entry name" value="ADH_SHORT"/>
    <property type="match status" value="1"/>
</dbReference>
<comment type="similarity">
    <text evidence="1 4">Belongs to the short-chain dehydrogenases/reductases (SDR) family.</text>
</comment>
<evidence type="ECO:0000256" key="4">
    <source>
        <dbReference type="RuleBase" id="RU000363"/>
    </source>
</evidence>
<dbReference type="Pfam" id="PF00106">
    <property type="entry name" value="adh_short"/>
    <property type="match status" value="1"/>
</dbReference>
<evidence type="ECO:0000256" key="2">
    <source>
        <dbReference type="ARBA" id="ARBA00022857"/>
    </source>
</evidence>
<sequence length="282" mass="30905">MTDLYNKKCFITGAASGIGRAAALESARRGAILFLTDINGEALENTVREIETAGGSVASSRALDIADHAAVKAFAEDIHAGHGSMDVLMNIAGIAIWGPVEKLQHKHWRALVDVNLMGPVHVFEYFLPAMVAAGRGGHVMTVSSAAGLFGLPWHAAYNASKFGLRGISEAMRYDLRRHRIKVSLACPGAVDTGLVQTLDIVGIDQTAPDVVRLKKRFQKHAVTPEKAATAILEGVRRNRYLIYTSPEIRVGYWFKRKFAWPFEMVIRLLGRQLDTVARNQQS</sequence>
<dbReference type="PRINTS" id="PR00081">
    <property type="entry name" value="GDHRDH"/>
</dbReference>
<dbReference type="Proteomes" id="UP000644441">
    <property type="component" value="Unassembled WGS sequence"/>
</dbReference>
<dbReference type="NCBIfam" id="NF005881">
    <property type="entry name" value="PRK07832.1"/>
    <property type="match status" value="1"/>
</dbReference>
<dbReference type="PRINTS" id="PR00080">
    <property type="entry name" value="SDRFAMILY"/>
</dbReference>
<protein>
    <submittedName>
        <fullName evidence="5">Short chain dehydrogenase</fullName>
    </submittedName>
</protein>
<organism evidence="5 6">
    <name type="scientific">Alloalcanivorax venustensis ISO4</name>
    <dbReference type="NCBI Taxonomy" id="1177184"/>
    <lineage>
        <taxon>Bacteria</taxon>
        <taxon>Pseudomonadati</taxon>
        <taxon>Pseudomonadota</taxon>
        <taxon>Gammaproteobacteria</taxon>
        <taxon>Oceanospirillales</taxon>
        <taxon>Alcanivoracaceae</taxon>
        <taxon>Alloalcanivorax</taxon>
    </lineage>
</organism>
<name>A0ABS0ABM3_9GAMM</name>
<evidence type="ECO:0000256" key="3">
    <source>
        <dbReference type="ARBA" id="ARBA00023002"/>
    </source>
</evidence>
<keyword evidence="3" id="KW-0560">Oxidoreductase</keyword>
<dbReference type="SUPFAM" id="SSF51735">
    <property type="entry name" value="NAD(P)-binding Rossmann-fold domains"/>
    <property type="match status" value="1"/>
</dbReference>
<accession>A0ABS0ABM3</accession>
<dbReference type="InterPro" id="IPR002347">
    <property type="entry name" value="SDR_fam"/>
</dbReference>
<keyword evidence="6" id="KW-1185">Reference proteome</keyword>
<evidence type="ECO:0000313" key="5">
    <source>
        <dbReference type="EMBL" id="MBF5051525.1"/>
    </source>
</evidence>
<comment type="caution">
    <text evidence="5">The sequence shown here is derived from an EMBL/GenBank/DDBJ whole genome shotgun (WGS) entry which is preliminary data.</text>
</comment>
<dbReference type="InterPro" id="IPR036291">
    <property type="entry name" value="NAD(P)-bd_dom_sf"/>
</dbReference>
<dbReference type="InterPro" id="IPR020904">
    <property type="entry name" value="Sc_DH/Rdtase_CS"/>
</dbReference>
<dbReference type="PANTHER" id="PTHR43391:SF14">
    <property type="entry name" value="DEHYDROGENASE_REDUCTASE SDR FAMILY PROTEIN 7-LIKE"/>
    <property type="match status" value="1"/>
</dbReference>
<evidence type="ECO:0000313" key="6">
    <source>
        <dbReference type="Proteomes" id="UP000644441"/>
    </source>
</evidence>
<gene>
    <name evidence="5" type="ORF">ISO4_00127</name>
</gene>
<dbReference type="CDD" id="cd05233">
    <property type="entry name" value="SDR_c"/>
    <property type="match status" value="1"/>
</dbReference>
<reference evidence="5 6" key="1">
    <citation type="submission" date="2012-09" db="EMBL/GenBank/DDBJ databases">
        <title>Genome Sequence of alkane-degrading Bacterium Alcanivorax venustensis ISO4.</title>
        <authorList>
            <person name="Lai Q."/>
            <person name="Shao Z."/>
        </authorList>
    </citation>
    <scope>NUCLEOTIDE SEQUENCE [LARGE SCALE GENOMIC DNA]</scope>
    <source>
        <strain evidence="5 6">ISO4</strain>
    </source>
</reference>
<proteinExistence type="inferred from homology"/>
<dbReference type="Gene3D" id="3.40.50.720">
    <property type="entry name" value="NAD(P)-binding Rossmann-like Domain"/>
    <property type="match status" value="1"/>
</dbReference>